<evidence type="ECO:0000313" key="1">
    <source>
        <dbReference type="EnsemblPlants" id="TuG1812G0600001369.01.T07"/>
    </source>
</evidence>
<reference evidence="1" key="2">
    <citation type="submission" date="2018-03" db="EMBL/GenBank/DDBJ databases">
        <title>The Triticum urartu genome reveals the dynamic nature of wheat genome evolution.</title>
        <authorList>
            <person name="Ling H."/>
            <person name="Ma B."/>
            <person name="Shi X."/>
            <person name="Liu H."/>
            <person name="Dong L."/>
            <person name="Sun H."/>
            <person name="Cao Y."/>
            <person name="Gao Q."/>
            <person name="Zheng S."/>
            <person name="Li Y."/>
            <person name="Yu Y."/>
            <person name="Du H."/>
            <person name="Qi M."/>
            <person name="Li Y."/>
            <person name="Yu H."/>
            <person name="Cui Y."/>
            <person name="Wang N."/>
            <person name="Chen C."/>
            <person name="Wu H."/>
            <person name="Zhao Y."/>
            <person name="Zhang J."/>
            <person name="Li Y."/>
            <person name="Zhou W."/>
            <person name="Zhang B."/>
            <person name="Hu W."/>
            <person name="Eijk M."/>
            <person name="Tang J."/>
            <person name="Witsenboer H."/>
            <person name="Zhao S."/>
            <person name="Li Z."/>
            <person name="Zhang A."/>
            <person name="Wang D."/>
            <person name="Liang C."/>
        </authorList>
    </citation>
    <scope>NUCLEOTIDE SEQUENCE [LARGE SCALE GENOMIC DNA]</scope>
    <source>
        <strain evidence="1">cv. G1812</strain>
    </source>
</reference>
<accession>A0A8R7UU07</accession>
<dbReference type="PANTHER" id="PTHR35460:SF4">
    <property type="entry name" value="TRNA LIGASE PHOSPHODIESTERASE DOMAIN-CONTAINING PROTEIN"/>
    <property type="match status" value="1"/>
</dbReference>
<reference evidence="1" key="3">
    <citation type="submission" date="2022-06" db="UniProtKB">
        <authorList>
            <consortium name="EnsemblPlants"/>
        </authorList>
    </citation>
    <scope>IDENTIFICATION</scope>
</reference>
<evidence type="ECO:0000313" key="2">
    <source>
        <dbReference type="Proteomes" id="UP000015106"/>
    </source>
</evidence>
<organism evidence="1 2">
    <name type="scientific">Triticum urartu</name>
    <name type="common">Red wild einkorn</name>
    <name type="synonym">Crithodium urartu</name>
    <dbReference type="NCBI Taxonomy" id="4572"/>
    <lineage>
        <taxon>Eukaryota</taxon>
        <taxon>Viridiplantae</taxon>
        <taxon>Streptophyta</taxon>
        <taxon>Embryophyta</taxon>
        <taxon>Tracheophyta</taxon>
        <taxon>Spermatophyta</taxon>
        <taxon>Magnoliopsida</taxon>
        <taxon>Liliopsida</taxon>
        <taxon>Poales</taxon>
        <taxon>Poaceae</taxon>
        <taxon>BOP clade</taxon>
        <taxon>Pooideae</taxon>
        <taxon>Triticodae</taxon>
        <taxon>Triticeae</taxon>
        <taxon>Triticinae</taxon>
        <taxon>Triticum</taxon>
    </lineage>
</organism>
<sequence length="107" mass="11797">MLFSLHHYPAVVTAVTELGHGKPKFYSTPDVIAFCRKWRLSTNNVWLFSTRKSATSFFVAYDALCEVGTATLVCEALDKIADISVPGKSILSNNCCLTVSFLFTSKP</sequence>
<dbReference type="InterPro" id="IPR038837">
    <property type="entry name" value="tRNA_ligase_1"/>
</dbReference>
<dbReference type="Proteomes" id="UP000015106">
    <property type="component" value="Chromosome 6"/>
</dbReference>
<proteinExistence type="predicted"/>
<dbReference type="Gramene" id="TuG1812G0600001369.01.T07">
    <property type="protein sequence ID" value="TuG1812G0600001369.01.T07"/>
    <property type="gene ID" value="TuG1812G0600001369.01"/>
</dbReference>
<dbReference type="AlphaFoldDB" id="A0A8R7UU07"/>
<dbReference type="GO" id="GO:0006388">
    <property type="term" value="P:tRNA splicing, via endonucleolytic cleavage and ligation"/>
    <property type="evidence" value="ECO:0007669"/>
    <property type="project" value="InterPro"/>
</dbReference>
<keyword evidence="2" id="KW-1185">Reference proteome</keyword>
<name>A0A8R7UU07_TRIUA</name>
<dbReference type="EnsemblPlants" id="TuG1812G0600001369.01.T07">
    <property type="protein sequence ID" value="TuG1812G0600001369.01.T07"/>
    <property type="gene ID" value="TuG1812G0600001369.01"/>
</dbReference>
<dbReference type="GO" id="GO:0003972">
    <property type="term" value="F:RNA ligase (ATP) activity"/>
    <property type="evidence" value="ECO:0007669"/>
    <property type="project" value="InterPro"/>
</dbReference>
<reference evidence="2" key="1">
    <citation type="journal article" date="2013" name="Nature">
        <title>Draft genome of the wheat A-genome progenitor Triticum urartu.</title>
        <authorList>
            <person name="Ling H.Q."/>
            <person name="Zhao S."/>
            <person name="Liu D."/>
            <person name="Wang J."/>
            <person name="Sun H."/>
            <person name="Zhang C."/>
            <person name="Fan H."/>
            <person name="Li D."/>
            <person name="Dong L."/>
            <person name="Tao Y."/>
            <person name="Gao C."/>
            <person name="Wu H."/>
            <person name="Li Y."/>
            <person name="Cui Y."/>
            <person name="Guo X."/>
            <person name="Zheng S."/>
            <person name="Wang B."/>
            <person name="Yu K."/>
            <person name="Liang Q."/>
            <person name="Yang W."/>
            <person name="Lou X."/>
            <person name="Chen J."/>
            <person name="Feng M."/>
            <person name="Jian J."/>
            <person name="Zhang X."/>
            <person name="Luo G."/>
            <person name="Jiang Y."/>
            <person name="Liu J."/>
            <person name="Wang Z."/>
            <person name="Sha Y."/>
            <person name="Zhang B."/>
            <person name="Wu H."/>
            <person name="Tang D."/>
            <person name="Shen Q."/>
            <person name="Xue P."/>
            <person name="Zou S."/>
            <person name="Wang X."/>
            <person name="Liu X."/>
            <person name="Wang F."/>
            <person name="Yang Y."/>
            <person name="An X."/>
            <person name="Dong Z."/>
            <person name="Zhang K."/>
            <person name="Zhang X."/>
            <person name="Luo M.C."/>
            <person name="Dvorak J."/>
            <person name="Tong Y."/>
            <person name="Wang J."/>
            <person name="Yang H."/>
            <person name="Li Z."/>
            <person name="Wang D."/>
            <person name="Zhang A."/>
            <person name="Wang J."/>
        </authorList>
    </citation>
    <scope>NUCLEOTIDE SEQUENCE</scope>
    <source>
        <strain evidence="2">cv. G1812</strain>
    </source>
</reference>
<protein>
    <submittedName>
        <fullName evidence="1">Uncharacterized protein</fullName>
    </submittedName>
</protein>
<dbReference type="PANTHER" id="PTHR35460">
    <property type="entry name" value="TRNA LIGASE 1"/>
    <property type="match status" value="1"/>
</dbReference>